<keyword evidence="2 10" id="KW-1003">Cell membrane</keyword>
<evidence type="ECO:0000256" key="10">
    <source>
        <dbReference type="HAMAP-Rule" id="MF_00454"/>
    </source>
</evidence>
<evidence type="ECO:0000256" key="8">
    <source>
        <dbReference type="ARBA" id="ARBA00035585"/>
    </source>
</evidence>
<comment type="caution">
    <text evidence="11">The sequence shown here is derived from an EMBL/GenBank/DDBJ whole genome shotgun (WGS) entry which is preliminary data.</text>
</comment>
<feature type="transmembrane region" description="Helical" evidence="10">
    <location>
        <begin position="91"/>
        <end position="116"/>
    </location>
</feature>
<dbReference type="PANTHER" id="PTHR28259:SF1">
    <property type="entry name" value="FLUORIDE EXPORT PROTEIN 1-RELATED"/>
    <property type="match status" value="1"/>
</dbReference>
<comment type="activity regulation">
    <text evidence="10">Na(+) is not transported, but it plays an essential structural role and its presence is essential for fluoride channel function.</text>
</comment>
<keyword evidence="6 10" id="KW-0407">Ion channel</keyword>
<evidence type="ECO:0000313" key="11">
    <source>
        <dbReference type="EMBL" id="RLP83977.1"/>
    </source>
</evidence>
<comment type="function">
    <text evidence="9 10">Fluoride-specific ion channel. Important for reducing fluoride concentration in the cell, thus reducing its toxicity.</text>
</comment>
<dbReference type="HAMAP" id="MF_00454">
    <property type="entry name" value="FluC"/>
    <property type="match status" value="1"/>
</dbReference>
<gene>
    <name evidence="10" type="primary">fluC</name>
    <name evidence="10" type="synonym">crcB</name>
    <name evidence="11" type="ORF">D9V34_04030</name>
</gene>
<dbReference type="GO" id="GO:0005886">
    <property type="term" value="C:plasma membrane"/>
    <property type="evidence" value="ECO:0007669"/>
    <property type="project" value="UniProtKB-SubCell"/>
</dbReference>
<keyword evidence="10" id="KW-0915">Sodium</keyword>
<evidence type="ECO:0000256" key="4">
    <source>
        <dbReference type="ARBA" id="ARBA00022989"/>
    </source>
</evidence>
<evidence type="ECO:0000256" key="1">
    <source>
        <dbReference type="ARBA" id="ARBA00004651"/>
    </source>
</evidence>
<evidence type="ECO:0000256" key="2">
    <source>
        <dbReference type="ARBA" id="ARBA00022475"/>
    </source>
</evidence>
<feature type="binding site" evidence="10">
    <location>
        <position position="101"/>
    </location>
    <ligand>
        <name>Na(+)</name>
        <dbReference type="ChEBI" id="CHEBI:29101"/>
        <note>structural</note>
    </ligand>
</feature>
<keyword evidence="3 10" id="KW-0812">Transmembrane</keyword>
<evidence type="ECO:0000256" key="5">
    <source>
        <dbReference type="ARBA" id="ARBA00023136"/>
    </source>
</evidence>
<dbReference type="EMBL" id="RCUY01000002">
    <property type="protein sequence ID" value="RLP83977.1"/>
    <property type="molecule type" value="Genomic_DNA"/>
</dbReference>
<accession>A0A3L7AU38</accession>
<feature type="transmembrane region" description="Helical" evidence="10">
    <location>
        <begin position="53"/>
        <end position="71"/>
    </location>
</feature>
<dbReference type="AlphaFoldDB" id="A0A3L7AU38"/>
<proteinExistence type="inferred from homology"/>
<keyword evidence="10" id="KW-0813">Transport</keyword>
<evidence type="ECO:0000256" key="6">
    <source>
        <dbReference type="ARBA" id="ARBA00023303"/>
    </source>
</evidence>
<comment type="similarity">
    <text evidence="7 10">Belongs to the fluoride channel Fluc/FEX (TC 1.A.43) family.</text>
</comment>
<dbReference type="PANTHER" id="PTHR28259">
    <property type="entry name" value="FLUORIDE EXPORT PROTEIN 1-RELATED"/>
    <property type="match status" value="1"/>
</dbReference>
<dbReference type="Proteomes" id="UP000269438">
    <property type="component" value="Unassembled WGS sequence"/>
</dbReference>
<dbReference type="GO" id="GO:0140114">
    <property type="term" value="P:cellular detoxification of fluoride"/>
    <property type="evidence" value="ECO:0007669"/>
    <property type="project" value="UniProtKB-UniRule"/>
</dbReference>
<dbReference type="GO" id="GO:0046872">
    <property type="term" value="F:metal ion binding"/>
    <property type="evidence" value="ECO:0007669"/>
    <property type="project" value="UniProtKB-KW"/>
</dbReference>
<protein>
    <recommendedName>
        <fullName evidence="10">Fluoride-specific ion channel FluC</fullName>
    </recommendedName>
</protein>
<keyword evidence="12" id="KW-1185">Reference proteome</keyword>
<keyword evidence="10" id="KW-0406">Ion transport</keyword>
<organism evidence="11 12">
    <name type="scientific">Mycetocola lacteus</name>
    <dbReference type="NCBI Taxonomy" id="76637"/>
    <lineage>
        <taxon>Bacteria</taxon>
        <taxon>Bacillati</taxon>
        <taxon>Actinomycetota</taxon>
        <taxon>Actinomycetes</taxon>
        <taxon>Micrococcales</taxon>
        <taxon>Microbacteriaceae</taxon>
        <taxon>Mycetocola</taxon>
    </lineage>
</organism>
<evidence type="ECO:0000313" key="12">
    <source>
        <dbReference type="Proteomes" id="UP000269438"/>
    </source>
</evidence>
<sequence length="153" mass="16236">MLPRHDTGRAVSVSERAHTYPPLHTFILVGIGAMVGVAARALLGEVWPPQNHIAYTTVGINLVGALLLGLLTERLAARGPETSRIRDVRLLLGTGVIGGFTTFSAIAMDTVTLLHLGRVTDALIYALISMLGGVVTAWLGMILGARVFGRSVR</sequence>
<evidence type="ECO:0000256" key="9">
    <source>
        <dbReference type="ARBA" id="ARBA00049940"/>
    </source>
</evidence>
<feature type="transmembrane region" description="Helical" evidence="10">
    <location>
        <begin position="122"/>
        <end position="148"/>
    </location>
</feature>
<feature type="binding site" evidence="10">
    <location>
        <position position="98"/>
    </location>
    <ligand>
        <name>Na(+)</name>
        <dbReference type="ChEBI" id="CHEBI:29101"/>
        <note>structural</note>
    </ligand>
</feature>
<feature type="transmembrane region" description="Helical" evidence="10">
    <location>
        <begin position="21"/>
        <end position="41"/>
    </location>
</feature>
<comment type="subcellular location">
    <subcellularLocation>
        <location evidence="1 10">Cell membrane</location>
        <topology evidence="1 10">Multi-pass membrane protein</topology>
    </subcellularLocation>
</comment>
<keyword evidence="10" id="KW-0479">Metal-binding</keyword>
<dbReference type="InterPro" id="IPR003691">
    <property type="entry name" value="FluC"/>
</dbReference>
<evidence type="ECO:0000256" key="3">
    <source>
        <dbReference type="ARBA" id="ARBA00022692"/>
    </source>
</evidence>
<evidence type="ECO:0000256" key="7">
    <source>
        <dbReference type="ARBA" id="ARBA00035120"/>
    </source>
</evidence>
<name>A0A3L7AU38_9MICO</name>
<reference evidence="11 12" key="1">
    <citation type="submission" date="2018-10" db="EMBL/GenBank/DDBJ databases">
        <authorList>
            <person name="Li J."/>
        </authorList>
    </citation>
    <scope>NUCLEOTIDE SEQUENCE [LARGE SCALE GENOMIC DNA]</scope>
    <source>
        <strain evidence="11 12">JCM 11654</strain>
    </source>
</reference>
<keyword evidence="4 10" id="KW-1133">Transmembrane helix</keyword>
<keyword evidence="5 10" id="KW-0472">Membrane</keyword>
<comment type="catalytic activity">
    <reaction evidence="8">
        <text>fluoride(in) = fluoride(out)</text>
        <dbReference type="Rhea" id="RHEA:76159"/>
        <dbReference type="ChEBI" id="CHEBI:17051"/>
    </reaction>
    <physiologicalReaction direction="left-to-right" evidence="8">
        <dbReference type="Rhea" id="RHEA:76160"/>
    </physiologicalReaction>
</comment>
<dbReference type="GO" id="GO:0062054">
    <property type="term" value="F:fluoride channel activity"/>
    <property type="evidence" value="ECO:0007669"/>
    <property type="project" value="UniProtKB-UniRule"/>
</dbReference>
<dbReference type="OrthoDB" id="4408652at2"/>
<dbReference type="Pfam" id="PF02537">
    <property type="entry name" value="CRCB"/>
    <property type="match status" value="1"/>
</dbReference>